<protein>
    <submittedName>
        <fullName evidence="1">Uncharacterized protein</fullName>
    </submittedName>
</protein>
<dbReference type="STRING" id="502682.BMF35_b0226"/>
<dbReference type="RefSeq" id="WP_047007852.1">
    <property type="nucleotide sequence ID" value="NZ_CP018098.1"/>
</dbReference>
<proteinExistence type="predicted"/>
<name>A0A0G9MKE5_9SPHN</name>
<dbReference type="EMBL" id="LBHC01000003">
    <property type="protein sequence ID" value="KLE31142.1"/>
    <property type="molecule type" value="Genomic_DNA"/>
</dbReference>
<gene>
    <name evidence="1" type="ORF">AAW01_13015</name>
</gene>
<dbReference type="Proteomes" id="UP000053070">
    <property type="component" value="Unassembled WGS sequence"/>
</dbReference>
<evidence type="ECO:0000313" key="1">
    <source>
        <dbReference type="EMBL" id="KLE31142.1"/>
    </source>
</evidence>
<dbReference type="AlphaFoldDB" id="A0A0G9MKE5"/>
<sequence>MTLHSTLDGVAEIYRRLETAALHDTTPDAEEILYLRRQFAKAYLAFTEALDDPAFQAAHPALAASLKDRMGTLRIRLMTHTLDWQPDHIRQEPAAYRKAAIAVRDLVGDFIEETRKRLNEDGID</sequence>
<keyword evidence="2" id="KW-1185">Reference proteome</keyword>
<evidence type="ECO:0000313" key="2">
    <source>
        <dbReference type="Proteomes" id="UP000053070"/>
    </source>
</evidence>
<accession>A0A0G9MKE5</accession>
<reference evidence="1 2" key="1">
    <citation type="submission" date="2015-04" db="EMBL/GenBank/DDBJ databases">
        <title>The draft genome sequence of Erythrobacr gangjinensis K7-2.</title>
        <authorList>
            <person name="Zhuang L."/>
            <person name="Liu Y."/>
            <person name="Shao Z."/>
        </authorList>
    </citation>
    <scope>NUCLEOTIDE SEQUENCE [LARGE SCALE GENOMIC DNA]</scope>
    <source>
        <strain evidence="1 2">K7-2</strain>
    </source>
</reference>
<dbReference type="KEGG" id="egn:BMF35_b0226"/>
<dbReference type="OrthoDB" id="7410498at2"/>
<comment type="caution">
    <text evidence="1">The sequence shown here is derived from an EMBL/GenBank/DDBJ whole genome shotgun (WGS) entry which is preliminary data.</text>
</comment>
<dbReference type="PATRIC" id="fig|502682.8.peg.2655"/>
<organism evidence="1 2">
    <name type="scientific">Aurantiacibacter gangjinensis</name>
    <dbReference type="NCBI Taxonomy" id="502682"/>
    <lineage>
        <taxon>Bacteria</taxon>
        <taxon>Pseudomonadati</taxon>
        <taxon>Pseudomonadota</taxon>
        <taxon>Alphaproteobacteria</taxon>
        <taxon>Sphingomonadales</taxon>
        <taxon>Erythrobacteraceae</taxon>
        <taxon>Aurantiacibacter</taxon>
    </lineage>
</organism>